<protein>
    <submittedName>
        <fullName evidence="4">Uncharacterized protein</fullName>
    </submittedName>
</protein>
<dbReference type="Gene3D" id="2.60.210.10">
    <property type="entry name" value="Apoptosis, Tumor Necrosis Factor Receptor Associated Protein 2, Chain A"/>
    <property type="match status" value="1"/>
</dbReference>
<accession>A0A914WC28</accession>
<dbReference type="Gene3D" id="3.30.710.10">
    <property type="entry name" value="Potassium Channel Kv1.1, Chain A"/>
    <property type="match status" value="1"/>
</dbReference>
<reference evidence="4" key="1">
    <citation type="submission" date="2022-11" db="UniProtKB">
        <authorList>
            <consortium name="WormBaseParasite"/>
        </authorList>
    </citation>
    <scope>IDENTIFICATION</scope>
</reference>
<evidence type="ECO:0000313" key="4">
    <source>
        <dbReference type="WBParaSite" id="PSAMB.scaffold3819size16772.g22644.t1"/>
    </source>
</evidence>
<evidence type="ECO:0000259" key="1">
    <source>
        <dbReference type="PROSITE" id="PS50097"/>
    </source>
</evidence>
<dbReference type="InterPro" id="IPR011333">
    <property type="entry name" value="SKP1/BTB/POZ_sf"/>
</dbReference>
<dbReference type="AlphaFoldDB" id="A0A914WC28"/>
<dbReference type="Pfam" id="PF00651">
    <property type="entry name" value="BTB"/>
    <property type="match status" value="1"/>
</dbReference>
<dbReference type="InterPro" id="IPR000210">
    <property type="entry name" value="BTB/POZ_dom"/>
</dbReference>
<dbReference type="GO" id="GO:0030163">
    <property type="term" value="P:protein catabolic process"/>
    <property type="evidence" value="ECO:0007669"/>
    <property type="project" value="UniProtKB-ARBA"/>
</dbReference>
<dbReference type="InterPro" id="IPR002083">
    <property type="entry name" value="MATH/TRAF_dom"/>
</dbReference>
<dbReference type="PROSITE" id="PS50144">
    <property type="entry name" value="MATH"/>
    <property type="match status" value="1"/>
</dbReference>
<evidence type="ECO:0000313" key="3">
    <source>
        <dbReference type="Proteomes" id="UP000887566"/>
    </source>
</evidence>
<dbReference type="Proteomes" id="UP000887566">
    <property type="component" value="Unplaced"/>
</dbReference>
<sequence length="349" mass="38975">MAASLQSGNRASGLNEVNVLRTTRQYEWVIEKFSELPSRKLKSATFSGPNDDGVKWLLHMYNNVDGANKGYLSLYLMLTPSAINAQKVVSLKVKIFSSSKWWPPVSAKFFDAKVDSTKGWGWSKLIKRKLLLKKSNGYLNNDTLRIFFELSTNETPDRCDADDAAEANTALLANQEELLTTSEGEYNDCVLVCKDDVTVHTSKTFLAAQSAVFRAMLRPNSGFQEAQTGRITVGDYNSVVMTEVCRFASCGRVENIEELAEELVAAADQYDLPELKQLCVKRMCSTVAKENVSRRLVIADLYNLAPLKQAVFNFIKSNGLDLTDYKQLVTTAHHQNLLFELIGALSLQK</sequence>
<feature type="domain" description="MATH" evidence="2">
    <location>
        <begin position="23"/>
        <end position="150"/>
    </location>
</feature>
<dbReference type="Pfam" id="PF22486">
    <property type="entry name" value="MATH_2"/>
    <property type="match status" value="1"/>
</dbReference>
<evidence type="ECO:0000259" key="2">
    <source>
        <dbReference type="PROSITE" id="PS50144"/>
    </source>
</evidence>
<dbReference type="SUPFAM" id="SSF54695">
    <property type="entry name" value="POZ domain"/>
    <property type="match status" value="1"/>
</dbReference>
<dbReference type="SUPFAM" id="SSF49599">
    <property type="entry name" value="TRAF domain-like"/>
    <property type="match status" value="1"/>
</dbReference>
<dbReference type="WBParaSite" id="PSAMB.scaffold3819size16772.g22644.t1">
    <property type="protein sequence ID" value="PSAMB.scaffold3819size16772.g22644.t1"/>
    <property type="gene ID" value="PSAMB.scaffold3819size16772.g22644"/>
</dbReference>
<dbReference type="PANTHER" id="PTHR24413">
    <property type="entry name" value="SPECKLE-TYPE POZ PROTEIN"/>
    <property type="match status" value="1"/>
</dbReference>
<proteinExistence type="predicted"/>
<dbReference type="CDD" id="cd00121">
    <property type="entry name" value="MATH"/>
    <property type="match status" value="1"/>
</dbReference>
<name>A0A914WC28_9BILA</name>
<dbReference type="SMART" id="SM00225">
    <property type="entry name" value="BTB"/>
    <property type="match status" value="1"/>
</dbReference>
<dbReference type="PROSITE" id="PS50097">
    <property type="entry name" value="BTB"/>
    <property type="match status" value="1"/>
</dbReference>
<dbReference type="InterPro" id="IPR008974">
    <property type="entry name" value="TRAF-like"/>
</dbReference>
<keyword evidence="3" id="KW-1185">Reference proteome</keyword>
<feature type="domain" description="BTB" evidence="1">
    <location>
        <begin position="187"/>
        <end position="257"/>
    </location>
</feature>
<organism evidence="3 4">
    <name type="scientific">Plectus sambesii</name>
    <dbReference type="NCBI Taxonomy" id="2011161"/>
    <lineage>
        <taxon>Eukaryota</taxon>
        <taxon>Metazoa</taxon>
        <taxon>Ecdysozoa</taxon>
        <taxon>Nematoda</taxon>
        <taxon>Chromadorea</taxon>
        <taxon>Plectida</taxon>
        <taxon>Plectina</taxon>
        <taxon>Plectoidea</taxon>
        <taxon>Plectidae</taxon>
        <taxon>Plectus</taxon>
    </lineage>
</organism>